<protein>
    <submittedName>
        <fullName evidence="1">Uncharacterized protein</fullName>
    </submittedName>
</protein>
<organism evidence="1 2">
    <name type="scientific">Microlunatus antarcticus</name>
    <dbReference type="NCBI Taxonomy" id="53388"/>
    <lineage>
        <taxon>Bacteria</taxon>
        <taxon>Bacillati</taxon>
        <taxon>Actinomycetota</taxon>
        <taxon>Actinomycetes</taxon>
        <taxon>Propionibacteriales</taxon>
        <taxon>Propionibacteriaceae</taxon>
        <taxon>Microlunatus</taxon>
    </lineage>
</organism>
<gene>
    <name evidence="1" type="ORF">FHX39_001471</name>
</gene>
<sequence length="32" mass="3482">MEVYDLLIEATGEVCACAKGRVARRDENGNPT</sequence>
<reference evidence="1 2" key="1">
    <citation type="submission" date="2020-08" db="EMBL/GenBank/DDBJ databases">
        <title>Sequencing the genomes of 1000 actinobacteria strains.</title>
        <authorList>
            <person name="Klenk H.-P."/>
        </authorList>
    </citation>
    <scope>NUCLEOTIDE SEQUENCE [LARGE SCALE GENOMIC DNA]</scope>
    <source>
        <strain evidence="1 2">DSM 11053</strain>
    </source>
</reference>
<name>A0A7W5P6M7_9ACTN</name>
<comment type="caution">
    <text evidence="1">The sequence shown here is derived from an EMBL/GenBank/DDBJ whole genome shotgun (WGS) entry which is preliminary data.</text>
</comment>
<accession>A0A7W5P6M7</accession>
<dbReference type="Proteomes" id="UP000565572">
    <property type="component" value="Unassembled WGS sequence"/>
</dbReference>
<keyword evidence="2" id="KW-1185">Reference proteome</keyword>
<evidence type="ECO:0000313" key="1">
    <source>
        <dbReference type="EMBL" id="MBB3326527.1"/>
    </source>
</evidence>
<evidence type="ECO:0000313" key="2">
    <source>
        <dbReference type="Proteomes" id="UP000565572"/>
    </source>
</evidence>
<dbReference type="AlphaFoldDB" id="A0A7W5P6M7"/>
<dbReference type="EMBL" id="JACHZG010000001">
    <property type="protein sequence ID" value="MBB3326527.1"/>
    <property type="molecule type" value="Genomic_DNA"/>
</dbReference>
<proteinExistence type="predicted"/>